<reference evidence="3" key="1">
    <citation type="journal article" date="2019" name="Int. J. Syst. Evol. Microbiol.">
        <title>The Global Catalogue of Microorganisms (GCM) 10K type strain sequencing project: providing services to taxonomists for standard genome sequencing and annotation.</title>
        <authorList>
            <consortium name="The Broad Institute Genomics Platform"/>
            <consortium name="The Broad Institute Genome Sequencing Center for Infectious Disease"/>
            <person name="Wu L."/>
            <person name="Ma J."/>
        </authorList>
    </citation>
    <scope>NUCLEOTIDE SEQUENCE [LARGE SCALE GENOMIC DNA]</scope>
    <source>
        <strain evidence="3">NBRC 102520</strain>
    </source>
</reference>
<dbReference type="RefSeq" id="WP_284273863.1">
    <property type="nucleotide sequence ID" value="NZ_BSOW01000037.1"/>
</dbReference>
<evidence type="ECO:0000256" key="1">
    <source>
        <dbReference type="SAM" id="MobiDB-lite"/>
    </source>
</evidence>
<proteinExistence type="predicted"/>
<dbReference type="EMBL" id="BSOW01000037">
    <property type="protein sequence ID" value="GLR90793.1"/>
    <property type="molecule type" value="Genomic_DNA"/>
</dbReference>
<name>A0ABQ6B9S3_9BRAD</name>
<evidence type="ECO:0000313" key="2">
    <source>
        <dbReference type="EMBL" id="GLR90793.1"/>
    </source>
</evidence>
<accession>A0ABQ6B9S3</accession>
<dbReference type="Proteomes" id="UP001156905">
    <property type="component" value="Unassembled WGS sequence"/>
</dbReference>
<gene>
    <name evidence="2" type="ORF">GCM10007857_75080</name>
</gene>
<protein>
    <submittedName>
        <fullName evidence="2">Uncharacterized protein</fullName>
    </submittedName>
</protein>
<keyword evidence="3" id="KW-1185">Reference proteome</keyword>
<organism evidence="2 3">
    <name type="scientific">Bradyrhizobium iriomotense</name>
    <dbReference type="NCBI Taxonomy" id="441950"/>
    <lineage>
        <taxon>Bacteria</taxon>
        <taxon>Pseudomonadati</taxon>
        <taxon>Pseudomonadota</taxon>
        <taxon>Alphaproteobacteria</taxon>
        <taxon>Hyphomicrobiales</taxon>
        <taxon>Nitrobacteraceae</taxon>
        <taxon>Bradyrhizobium</taxon>
    </lineage>
</organism>
<feature type="region of interest" description="Disordered" evidence="1">
    <location>
        <begin position="28"/>
        <end position="49"/>
    </location>
</feature>
<evidence type="ECO:0000313" key="3">
    <source>
        <dbReference type="Proteomes" id="UP001156905"/>
    </source>
</evidence>
<sequence>MSDSCDYFRAHMIVATRKALALPAAERALTEADDGPQEMTEPPPTNLSG</sequence>
<comment type="caution">
    <text evidence="2">The sequence shown here is derived from an EMBL/GenBank/DDBJ whole genome shotgun (WGS) entry which is preliminary data.</text>
</comment>